<dbReference type="AlphaFoldDB" id="A0A4U0VHH9"/>
<evidence type="ECO:0000256" key="3">
    <source>
        <dbReference type="SAM" id="Coils"/>
    </source>
</evidence>
<feature type="compositionally biased region" description="Basic and acidic residues" evidence="4">
    <location>
        <begin position="213"/>
        <end position="227"/>
    </location>
</feature>
<evidence type="ECO:0000313" key="7">
    <source>
        <dbReference type="Proteomes" id="UP000310066"/>
    </source>
</evidence>
<keyword evidence="2" id="KW-0736">Signalosome</keyword>
<dbReference type="SMART" id="SM00088">
    <property type="entry name" value="PINT"/>
    <property type="match status" value="1"/>
</dbReference>
<feature type="domain" description="PCI" evidence="5">
    <location>
        <begin position="2"/>
        <end position="165"/>
    </location>
</feature>
<feature type="compositionally biased region" description="Low complexity" evidence="4">
    <location>
        <begin position="415"/>
        <end position="426"/>
    </location>
</feature>
<comment type="similarity">
    <text evidence="1">Belongs to the CSN7/EIF3M family. CSN7 subfamily.</text>
</comment>
<name>A0A4U0VHH9_9PEZI</name>
<feature type="region of interest" description="Disordered" evidence="4">
    <location>
        <begin position="262"/>
        <end position="286"/>
    </location>
</feature>
<dbReference type="InterPro" id="IPR045237">
    <property type="entry name" value="COPS7/eIF3m"/>
</dbReference>
<feature type="region of interest" description="Disordered" evidence="4">
    <location>
        <begin position="207"/>
        <end position="235"/>
    </location>
</feature>
<gene>
    <name evidence="6" type="ORF">B0A54_02100</name>
</gene>
<sequence length="527" mass="56734">MDQTRALNALAPYVALAKSANSSRAAADLVTQATSANNTYVFAELLQQPNVQALAGQEQYGAFHELLKVFAWGTWESYKATQGLPPLSDVQATKLRLLSLLTIAAQKPSTTAIETNLSYTALCARLDLESPIDLEHLVTQAIYNDLISATLNPAAQTVVITSVAPLRDLAPGSVADMIAELSAWSGRCDGVLADLEQEIAKVKASAKRRHAREVKAEKQRAAAEGGEKSGLSGILNESKGGRTLRGLAKKGDEEIEYEDAMELDGGSGAGGLGGGGKKRSAGGGSGMSGALAGMMGKSRSSLFQSFLASSPRFMSIMALEAFNMHRALRNVHNELWPQRAEQGKAPGINASVEAQDPTRPDHTPADDASSCDEDPFRSPPSSSPDPGDDTPTHPTNSPVIHATPRPNGLKRRHSSPSLDPTDDLPCPDLRRAYKRLRTEHATCRAIEHNLRIRLQVLDEELARAVAERDEAREDCLAARRRARLGEEELWKVRLEMERHEGVVCLAVGVVSMVCSGWVGIQIGRELM</sequence>
<evidence type="ECO:0000259" key="5">
    <source>
        <dbReference type="PROSITE" id="PS50250"/>
    </source>
</evidence>
<dbReference type="InterPro" id="IPR000717">
    <property type="entry name" value="PCI_dom"/>
</dbReference>
<dbReference type="PANTHER" id="PTHR15350">
    <property type="entry name" value="COP9 SIGNALOSOME COMPLEX SUBUNIT 7/DENDRITIC CELL PROTEIN GA17"/>
    <property type="match status" value="1"/>
</dbReference>
<evidence type="ECO:0000256" key="4">
    <source>
        <dbReference type="SAM" id="MobiDB-lite"/>
    </source>
</evidence>
<dbReference type="PROSITE" id="PS50250">
    <property type="entry name" value="PCI"/>
    <property type="match status" value="1"/>
</dbReference>
<dbReference type="Pfam" id="PF01399">
    <property type="entry name" value="PCI"/>
    <property type="match status" value="1"/>
</dbReference>
<feature type="region of interest" description="Disordered" evidence="4">
    <location>
        <begin position="351"/>
        <end position="426"/>
    </location>
</feature>
<protein>
    <recommendedName>
        <fullName evidence="5">PCI domain-containing protein</fullName>
    </recommendedName>
</protein>
<dbReference type="OrthoDB" id="10265275at2759"/>
<accession>A0A4U0VHH9</accession>
<feature type="compositionally biased region" description="Gly residues" evidence="4">
    <location>
        <begin position="265"/>
        <end position="286"/>
    </location>
</feature>
<dbReference type="Pfam" id="PF22061">
    <property type="entry name" value="CSN7_HB_subdom"/>
    <property type="match status" value="1"/>
</dbReference>
<reference evidence="6 7" key="1">
    <citation type="submission" date="2017-03" db="EMBL/GenBank/DDBJ databases">
        <title>Genomes of endolithic fungi from Antarctica.</title>
        <authorList>
            <person name="Coleine C."/>
            <person name="Masonjones S."/>
            <person name="Stajich J.E."/>
        </authorList>
    </citation>
    <scope>NUCLEOTIDE SEQUENCE [LARGE SCALE GENOMIC DNA]</scope>
    <source>
        <strain evidence="6 7">CCFEE 5311</strain>
    </source>
</reference>
<dbReference type="Proteomes" id="UP000310066">
    <property type="component" value="Unassembled WGS sequence"/>
</dbReference>
<dbReference type="STRING" id="329885.A0A4U0VHH9"/>
<dbReference type="EMBL" id="NAJP01000005">
    <property type="protein sequence ID" value="TKA47726.1"/>
    <property type="molecule type" value="Genomic_DNA"/>
</dbReference>
<feature type="compositionally biased region" description="Basic and acidic residues" evidence="4">
    <location>
        <begin position="356"/>
        <end position="365"/>
    </location>
</feature>
<comment type="caution">
    <text evidence="6">The sequence shown here is derived from an EMBL/GenBank/DDBJ whole genome shotgun (WGS) entry which is preliminary data.</text>
</comment>
<organism evidence="6 7">
    <name type="scientific">Friedmanniomyces endolithicus</name>
    <dbReference type="NCBI Taxonomy" id="329885"/>
    <lineage>
        <taxon>Eukaryota</taxon>
        <taxon>Fungi</taxon>
        <taxon>Dikarya</taxon>
        <taxon>Ascomycota</taxon>
        <taxon>Pezizomycotina</taxon>
        <taxon>Dothideomycetes</taxon>
        <taxon>Dothideomycetidae</taxon>
        <taxon>Mycosphaerellales</taxon>
        <taxon>Teratosphaeriaceae</taxon>
        <taxon>Friedmanniomyces</taxon>
    </lineage>
</organism>
<evidence type="ECO:0000256" key="1">
    <source>
        <dbReference type="ARBA" id="ARBA00008482"/>
    </source>
</evidence>
<evidence type="ECO:0000313" key="6">
    <source>
        <dbReference type="EMBL" id="TKA47726.1"/>
    </source>
</evidence>
<proteinExistence type="inferred from homology"/>
<dbReference type="GO" id="GO:0008180">
    <property type="term" value="C:COP9 signalosome"/>
    <property type="evidence" value="ECO:0007669"/>
    <property type="project" value="UniProtKB-KW"/>
</dbReference>
<feature type="coiled-coil region" evidence="3">
    <location>
        <begin position="447"/>
        <end position="481"/>
    </location>
</feature>
<evidence type="ECO:0000256" key="2">
    <source>
        <dbReference type="ARBA" id="ARBA00022790"/>
    </source>
</evidence>
<keyword evidence="3" id="KW-0175">Coiled coil</keyword>
<dbReference type="PANTHER" id="PTHR15350:SF5">
    <property type="entry name" value="COP9 SIGNALOSOME COMPLEX SUBUNIT 7"/>
    <property type="match status" value="1"/>
</dbReference>